<evidence type="ECO:0000313" key="3">
    <source>
        <dbReference type="Proteomes" id="UP000002316"/>
    </source>
</evidence>
<accession>C9ZYF1</accession>
<name>C9ZYF1_TRYB9</name>
<evidence type="ECO:0000313" key="2">
    <source>
        <dbReference type="EMBL" id="CBH14450.1"/>
    </source>
</evidence>
<dbReference type="GeneID" id="23860549"/>
<evidence type="ECO:0000256" key="1">
    <source>
        <dbReference type="SAM" id="Phobius"/>
    </source>
</evidence>
<sequence>MFFFSVRLGSRAVHCIPLPLFYVSFSLLILSLHFFFFFFVHMPYISFVSLFSSFFFSSSFFSSPPFFCNFKLTFRFLKEFTPEGRKLVARHVVVVSVLPITILPFYFILSFFFF</sequence>
<feature type="transmembrane region" description="Helical" evidence="1">
    <location>
        <begin position="20"/>
        <end position="39"/>
    </location>
</feature>
<dbReference type="Proteomes" id="UP000002316">
    <property type="component" value="Chromosome 9"/>
</dbReference>
<dbReference type="RefSeq" id="XP_011776716.1">
    <property type="nucleotide sequence ID" value="XM_011778414.1"/>
</dbReference>
<gene>
    <name evidence="2" type="ORF">TbgDal_IX5260</name>
</gene>
<dbReference type="EMBL" id="FN554972">
    <property type="protein sequence ID" value="CBH14450.1"/>
    <property type="molecule type" value="Genomic_DNA"/>
</dbReference>
<feature type="transmembrane region" description="Helical" evidence="1">
    <location>
        <begin position="45"/>
        <end position="67"/>
    </location>
</feature>
<dbReference type="KEGG" id="tbg:TbgDal_IX5260"/>
<feature type="transmembrane region" description="Helical" evidence="1">
    <location>
        <begin position="88"/>
        <end position="113"/>
    </location>
</feature>
<keyword evidence="1" id="KW-0472">Membrane</keyword>
<reference evidence="3" key="1">
    <citation type="journal article" date="2010" name="PLoS Negl. Trop. Dis.">
        <title>The genome sequence of Trypanosoma brucei gambiense, causative agent of chronic human african trypanosomiasis.</title>
        <authorList>
            <person name="Jackson A.P."/>
            <person name="Sanders M."/>
            <person name="Berry A."/>
            <person name="McQuillan J."/>
            <person name="Aslett M.A."/>
            <person name="Quail M.A."/>
            <person name="Chukualim B."/>
            <person name="Capewell P."/>
            <person name="MacLeod A."/>
            <person name="Melville S.E."/>
            <person name="Gibson W."/>
            <person name="Barry J.D."/>
            <person name="Berriman M."/>
            <person name="Hertz-Fowler C."/>
        </authorList>
    </citation>
    <scope>NUCLEOTIDE SEQUENCE [LARGE SCALE GENOMIC DNA]</scope>
    <source>
        <strain evidence="3">MHOM/CI/86/DAL972</strain>
    </source>
</reference>
<organism evidence="2 3">
    <name type="scientific">Trypanosoma brucei gambiense (strain MHOM/CI/86/DAL972)</name>
    <dbReference type="NCBI Taxonomy" id="679716"/>
    <lineage>
        <taxon>Eukaryota</taxon>
        <taxon>Discoba</taxon>
        <taxon>Euglenozoa</taxon>
        <taxon>Kinetoplastea</taxon>
        <taxon>Metakinetoplastina</taxon>
        <taxon>Trypanosomatida</taxon>
        <taxon>Trypanosomatidae</taxon>
        <taxon>Trypanosoma</taxon>
    </lineage>
</organism>
<proteinExistence type="predicted"/>
<keyword evidence="1" id="KW-1133">Transmembrane helix</keyword>
<keyword evidence="1" id="KW-0812">Transmembrane</keyword>
<dbReference type="AlphaFoldDB" id="C9ZYF1"/>
<protein>
    <submittedName>
        <fullName evidence="2">Uncharacterized protein</fullName>
    </submittedName>
</protein>